<dbReference type="Proteomes" id="UP001595900">
    <property type="component" value="Unassembled WGS sequence"/>
</dbReference>
<keyword evidence="3" id="KW-1185">Reference proteome</keyword>
<feature type="transmembrane region" description="Helical" evidence="1">
    <location>
        <begin position="115"/>
        <end position="134"/>
    </location>
</feature>
<feature type="transmembrane region" description="Helical" evidence="1">
    <location>
        <begin position="143"/>
        <end position="160"/>
    </location>
</feature>
<feature type="transmembrane region" description="Helical" evidence="1">
    <location>
        <begin position="75"/>
        <end position="95"/>
    </location>
</feature>
<organism evidence="2 3">
    <name type="scientific">Gryllotalpicola reticulitermitis</name>
    <dbReference type="NCBI Taxonomy" id="1184153"/>
    <lineage>
        <taxon>Bacteria</taxon>
        <taxon>Bacillati</taxon>
        <taxon>Actinomycetota</taxon>
        <taxon>Actinomycetes</taxon>
        <taxon>Micrococcales</taxon>
        <taxon>Microbacteriaceae</taxon>
        <taxon>Gryllotalpicola</taxon>
    </lineage>
</organism>
<gene>
    <name evidence="2" type="ORF">ACFOYW_18005</name>
</gene>
<sequence>MTTSTELVRRSASRRVAWRGPAAMAVMVLGMADSMAPAHVLPSVMWVAVELGAAIVVAVPGRGARCCTPLAAHRALGLIAMAVLTVAMAGMTSMSTDASTPGTGQTAMAGMGDRVALLPVALGAAALYAGWSLWRARAHEGRLEMLVAAASVTLMGAFAIA</sequence>
<reference evidence="3" key="1">
    <citation type="journal article" date="2019" name="Int. J. Syst. Evol. Microbiol.">
        <title>The Global Catalogue of Microorganisms (GCM) 10K type strain sequencing project: providing services to taxonomists for standard genome sequencing and annotation.</title>
        <authorList>
            <consortium name="The Broad Institute Genomics Platform"/>
            <consortium name="The Broad Institute Genome Sequencing Center for Infectious Disease"/>
            <person name="Wu L."/>
            <person name="Ma J."/>
        </authorList>
    </citation>
    <scope>NUCLEOTIDE SEQUENCE [LARGE SCALE GENOMIC DNA]</scope>
    <source>
        <strain evidence="3">CGMCC 1.10363</strain>
    </source>
</reference>
<accession>A0ABV8QC69</accession>
<name>A0ABV8QC69_9MICO</name>
<keyword evidence="1" id="KW-1133">Transmembrane helix</keyword>
<comment type="caution">
    <text evidence="2">The sequence shown here is derived from an EMBL/GenBank/DDBJ whole genome shotgun (WGS) entry which is preliminary data.</text>
</comment>
<evidence type="ECO:0000313" key="3">
    <source>
        <dbReference type="Proteomes" id="UP001595900"/>
    </source>
</evidence>
<keyword evidence="1" id="KW-0812">Transmembrane</keyword>
<evidence type="ECO:0000256" key="1">
    <source>
        <dbReference type="SAM" id="Phobius"/>
    </source>
</evidence>
<keyword evidence="1" id="KW-0472">Membrane</keyword>
<proteinExistence type="predicted"/>
<protein>
    <submittedName>
        <fullName evidence="2">Uncharacterized protein</fullName>
    </submittedName>
</protein>
<dbReference type="EMBL" id="JBHSCN010000023">
    <property type="protein sequence ID" value="MFC4245268.1"/>
    <property type="molecule type" value="Genomic_DNA"/>
</dbReference>
<evidence type="ECO:0000313" key="2">
    <source>
        <dbReference type="EMBL" id="MFC4245268.1"/>
    </source>
</evidence>
<dbReference type="RefSeq" id="WP_390232299.1">
    <property type="nucleotide sequence ID" value="NZ_JBHSCN010000023.1"/>
</dbReference>
<feature type="transmembrane region" description="Helical" evidence="1">
    <location>
        <begin position="44"/>
        <end position="63"/>
    </location>
</feature>